<proteinExistence type="predicted"/>
<comment type="caution">
    <text evidence="2">The sequence shown here is derived from an EMBL/GenBank/DDBJ whole genome shotgun (WGS) entry which is preliminary data.</text>
</comment>
<evidence type="ECO:0000313" key="4">
    <source>
        <dbReference type="Proteomes" id="UP000663829"/>
    </source>
</evidence>
<evidence type="ECO:0000313" key="3">
    <source>
        <dbReference type="EMBL" id="CAF4507970.1"/>
    </source>
</evidence>
<dbReference type="GO" id="GO:0016829">
    <property type="term" value="F:lyase activity"/>
    <property type="evidence" value="ECO:0007669"/>
    <property type="project" value="InterPro"/>
</dbReference>
<dbReference type="AlphaFoldDB" id="A0A816CE26"/>
<organism evidence="2 4">
    <name type="scientific">Didymodactylos carnosus</name>
    <dbReference type="NCBI Taxonomy" id="1234261"/>
    <lineage>
        <taxon>Eukaryota</taxon>
        <taxon>Metazoa</taxon>
        <taxon>Spiralia</taxon>
        <taxon>Gnathifera</taxon>
        <taxon>Rotifera</taxon>
        <taxon>Eurotatoria</taxon>
        <taxon>Bdelloidea</taxon>
        <taxon>Philodinida</taxon>
        <taxon>Philodinidae</taxon>
        <taxon>Didymodactylos</taxon>
    </lineage>
</organism>
<dbReference type="EMBL" id="CAJNOQ010040176">
    <property type="protein sequence ID" value="CAF1619162.1"/>
    <property type="molecule type" value="Genomic_DNA"/>
</dbReference>
<dbReference type="InterPro" id="IPR045337">
    <property type="entry name" value="MmgE_PrpD_C"/>
</dbReference>
<feature type="domain" description="MmgE/PrpD C-terminal" evidence="1">
    <location>
        <begin position="54"/>
        <end position="223"/>
    </location>
</feature>
<dbReference type="EMBL" id="CAJOBC010107271">
    <property type="protein sequence ID" value="CAF4507970.1"/>
    <property type="molecule type" value="Genomic_DNA"/>
</dbReference>
<dbReference type="Pfam" id="PF19305">
    <property type="entry name" value="MmgE_PrpD_C"/>
    <property type="match status" value="1"/>
</dbReference>
<dbReference type="InterPro" id="IPR042188">
    <property type="entry name" value="MmgE/PrpD_sf_2"/>
</dbReference>
<protein>
    <recommendedName>
        <fullName evidence="1">MmgE/PrpD C-terminal domain-containing protein</fullName>
    </recommendedName>
</protein>
<dbReference type="Gene3D" id="3.30.1330.120">
    <property type="entry name" value="2-methylcitrate dehydratase PrpD"/>
    <property type="match status" value="1"/>
</dbReference>
<reference evidence="2" key="1">
    <citation type="submission" date="2021-02" db="EMBL/GenBank/DDBJ databases">
        <authorList>
            <person name="Nowell W R."/>
        </authorList>
    </citation>
    <scope>NUCLEOTIDE SEQUENCE</scope>
</reference>
<gene>
    <name evidence="2" type="ORF">GPM918_LOCUS43618</name>
    <name evidence="3" type="ORF">SRO942_LOCUS45165</name>
</gene>
<dbReference type="OrthoDB" id="10267976at2759"/>
<sequence>MAKGNYTGIKRVYERSYGGFLSTFSLGGAAPLTEEIVSELGETWQTLNIAVKPYACMAGLHSTIDCFNELQLKVNPTNIQSVSIELGKGAFDHGGWEPEYPFTVTGAQMNVRFIAATCILDGHIDPRRFSPQLINRQEIWDLISKINVLHQPDFDKDKNSYLTSRVKVVMNDEQKVETEVDKPTGVKQALTNVQIREKFRKLTKDIISEERQQSIEEAVLSLDSSSDLSTLLNLLKPTVKNILS</sequence>
<dbReference type="InterPro" id="IPR005656">
    <property type="entry name" value="MmgE_PrpD"/>
</dbReference>
<evidence type="ECO:0000259" key="1">
    <source>
        <dbReference type="Pfam" id="PF19305"/>
    </source>
</evidence>
<dbReference type="PANTHER" id="PTHR16943">
    <property type="entry name" value="2-METHYLCITRATE DEHYDRATASE-RELATED"/>
    <property type="match status" value="1"/>
</dbReference>
<evidence type="ECO:0000313" key="2">
    <source>
        <dbReference type="EMBL" id="CAF1619162.1"/>
    </source>
</evidence>
<dbReference type="SUPFAM" id="SSF103378">
    <property type="entry name" value="2-methylcitrate dehydratase PrpD"/>
    <property type="match status" value="1"/>
</dbReference>
<dbReference type="Proteomes" id="UP000663829">
    <property type="component" value="Unassembled WGS sequence"/>
</dbReference>
<accession>A0A816CE26</accession>
<dbReference type="PANTHER" id="PTHR16943:SF8">
    <property type="entry name" value="2-METHYLCITRATE DEHYDRATASE"/>
    <property type="match status" value="1"/>
</dbReference>
<keyword evidence="4" id="KW-1185">Reference proteome</keyword>
<dbReference type="InterPro" id="IPR036148">
    <property type="entry name" value="MmgE/PrpD_sf"/>
</dbReference>
<dbReference type="Proteomes" id="UP000681722">
    <property type="component" value="Unassembled WGS sequence"/>
</dbReference>
<name>A0A816CE26_9BILA</name>